<dbReference type="SMART" id="SM00630">
    <property type="entry name" value="Sema"/>
    <property type="match status" value="1"/>
</dbReference>
<evidence type="ECO:0000256" key="2">
    <source>
        <dbReference type="ARBA" id="ARBA00022902"/>
    </source>
</evidence>
<dbReference type="InterPro" id="IPR016201">
    <property type="entry name" value="PSI"/>
</dbReference>
<dbReference type="InterPro" id="IPR041362">
    <property type="entry name" value="TIG2_plexin"/>
</dbReference>
<keyword evidence="2" id="KW-0524">Neurogenesis</keyword>
<evidence type="ECO:0000256" key="4">
    <source>
        <dbReference type="ARBA" id="ARBA00023157"/>
    </source>
</evidence>
<keyword evidence="7" id="KW-0812">Transmembrane</keyword>
<organism evidence="9 10">
    <name type="scientific">Gnathostoma spinigerum</name>
    <dbReference type="NCBI Taxonomy" id="75299"/>
    <lineage>
        <taxon>Eukaryota</taxon>
        <taxon>Metazoa</taxon>
        <taxon>Ecdysozoa</taxon>
        <taxon>Nematoda</taxon>
        <taxon>Chromadorea</taxon>
        <taxon>Rhabditida</taxon>
        <taxon>Spirurina</taxon>
        <taxon>Gnathostomatomorpha</taxon>
        <taxon>Gnathostomatoidea</taxon>
        <taxon>Gnathostomatidae</taxon>
        <taxon>Gnathostoma</taxon>
    </lineage>
</organism>
<dbReference type="Pfam" id="PF01437">
    <property type="entry name" value="PSI"/>
    <property type="match status" value="1"/>
</dbReference>
<dbReference type="PROSITE" id="PS51004">
    <property type="entry name" value="SEMA"/>
    <property type="match status" value="1"/>
</dbReference>
<dbReference type="PANTHER" id="PTHR22625">
    <property type="entry name" value="PLEXIN"/>
    <property type="match status" value="1"/>
</dbReference>
<reference evidence="9 10" key="1">
    <citation type="submission" date="2024-08" db="EMBL/GenBank/DDBJ databases">
        <title>Gnathostoma spinigerum genome.</title>
        <authorList>
            <person name="Gonzalez-Bertolin B."/>
            <person name="Monzon S."/>
            <person name="Zaballos A."/>
            <person name="Jimenez P."/>
            <person name="Dekumyoy P."/>
            <person name="Varona S."/>
            <person name="Cuesta I."/>
            <person name="Sumanam S."/>
            <person name="Adisakwattana P."/>
            <person name="Gasser R.B."/>
            <person name="Hernandez-Gonzalez A."/>
            <person name="Young N.D."/>
            <person name="Perteguer M.J."/>
        </authorList>
    </citation>
    <scope>NUCLEOTIDE SEQUENCE [LARGE SCALE GENOMIC DNA]</scope>
    <source>
        <strain evidence="9">AL3</strain>
        <tissue evidence="9">Liver</tissue>
    </source>
</reference>
<dbReference type="InterPro" id="IPR041019">
    <property type="entry name" value="TIG1_plexin"/>
</dbReference>
<keyword evidence="3 7" id="KW-0472">Membrane</keyword>
<evidence type="ECO:0000256" key="6">
    <source>
        <dbReference type="PROSITE-ProRule" id="PRU00352"/>
    </source>
</evidence>
<dbReference type="SUPFAM" id="SSF103575">
    <property type="entry name" value="Plexin repeat"/>
    <property type="match status" value="1"/>
</dbReference>
<name>A0ABD6EJX0_9BILA</name>
<dbReference type="Pfam" id="PF24479">
    <property type="entry name" value="PSI_PlexinA-B"/>
    <property type="match status" value="1"/>
</dbReference>
<dbReference type="InterPro" id="IPR013783">
    <property type="entry name" value="Ig-like_fold"/>
</dbReference>
<evidence type="ECO:0000256" key="3">
    <source>
        <dbReference type="ARBA" id="ARBA00023136"/>
    </source>
</evidence>
<accession>A0ABD6EJX0</accession>
<evidence type="ECO:0000259" key="8">
    <source>
        <dbReference type="PROSITE" id="PS51004"/>
    </source>
</evidence>
<protein>
    <recommendedName>
        <fullName evidence="8">Sema domain-containing protein</fullName>
    </recommendedName>
</protein>
<comment type="caution">
    <text evidence="9">The sequence shown here is derived from an EMBL/GenBank/DDBJ whole genome shotgun (WGS) entry which is preliminary data.</text>
</comment>
<comment type="subcellular location">
    <subcellularLocation>
        <location evidence="1">Cell membrane</location>
        <topology evidence="1">Single-pass type I membrane protein</topology>
    </subcellularLocation>
</comment>
<evidence type="ECO:0000256" key="1">
    <source>
        <dbReference type="ARBA" id="ARBA00004251"/>
    </source>
</evidence>
<evidence type="ECO:0000313" key="10">
    <source>
        <dbReference type="Proteomes" id="UP001608902"/>
    </source>
</evidence>
<feature type="domain" description="Sema" evidence="8">
    <location>
        <begin position="36"/>
        <end position="515"/>
    </location>
</feature>
<dbReference type="Proteomes" id="UP001608902">
    <property type="component" value="Unassembled WGS sequence"/>
</dbReference>
<dbReference type="InterPro" id="IPR036352">
    <property type="entry name" value="Semap_dom_sf"/>
</dbReference>
<feature type="transmembrane region" description="Helical" evidence="7">
    <location>
        <begin position="12"/>
        <end position="33"/>
    </location>
</feature>
<dbReference type="Gene3D" id="2.60.40.10">
    <property type="entry name" value="Immunoglobulins"/>
    <property type="match status" value="2"/>
</dbReference>
<dbReference type="AlphaFoldDB" id="A0ABD6EJX0"/>
<dbReference type="CDD" id="cd11236">
    <property type="entry name" value="Sema_plexin_like"/>
    <property type="match status" value="1"/>
</dbReference>
<keyword evidence="10" id="KW-1185">Reference proteome</keyword>
<dbReference type="Pfam" id="PF01403">
    <property type="entry name" value="Sema"/>
    <property type="match status" value="1"/>
</dbReference>
<keyword evidence="5" id="KW-0325">Glycoprotein</keyword>
<dbReference type="Gene3D" id="2.130.10.10">
    <property type="entry name" value="YVTN repeat-like/Quinoprotein amine dehydrogenase"/>
    <property type="match status" value="1"/>
</dbReference>
<dbReference type="InterPro" id="IPR001627">
    <property type="entry name" value="Semap_dom"/>
</dbReference>
<keyword evidence="7" id="KW-1133">Transmembrane helix</keyword>
<dbReference type="SUPFAM" id="SSF101912">
    <property type="entry name" value="Sema domain"/>
    <property type="match status" value="1"/>
</dbReference>
<dbReference type="InterPro" id="IPR031148">
    <property type="entry name" value="Plexin"/>
</dbReference>
<dbReference type="GO" id="GO:0007399">
    <property type="term" value="P:nervous system development"/>
    <property type="evidence" value="ECO:0007669"/>
    <property type="project" value="UniProtKB-KW"/>
</dbReference>
<dbReference type="EMBL" id="JBGFUD010005318">
    <property type="protein sequence ID" value="MFH4980273.1"/>
    <property type="molecule type" value="Genomic_DNA"/>
</dbReference>
<dbReference type="InterPro" id="IPR002165">
    <property type="entry name" value="Plexin_repeat"/>
</dbReference>
<dbReference type="SMART" id="SM00423">
    <property type="entry name" value="PSI"/>
    <property type="match status" value="3"/>
</dbReference>
<dbReference type="Pfam" id="PF18020">
    <property type="entry name" value="TIG_2"/>
    <property type="match status" value="1"/>
</dbReference>
<dbReference type="GO" id="GO:0005886">
    <property type="term" value="C:plasma membrane"/>
    <property type="evidence" value="ECO:0007669"/>
    <property type="project" value="UniProtKB-SubCell"/>
</dbReference>
<dbReference type="Gene3D" id="3.30.1680.10">
    <property type="entry name" value="ligand-binding face of the semaphorins, domain 2"/>
    <property type="match status" value="1"/>
</dbReference>
<evidence type="ECO:0000256" key="7">
    <source>
        <dbReference type="SAM" id="Phobius"/>
    </source>
</evidence>
<keyword evidence="4" id="KW-1015">Disulfide bond</keyword>
<proteinExistence type="predicted"/>
<gene>
    <name evidence="9" type="ORF">AB6A40_006982</name>
</gene>
<dbReference type="PANTHER" id="PTHR22625:SF70">
    <property type="entry name" value="PLEXIN A, ISOFORM A"/>
    <property type="match status" value="1"/>
</dbReference>
<evidence type="ECO:0000313" key="9">
    <source>
        <dbReference type="EMBL" id="MFH4980273.1"/>
    </source>
</evidence>
<sequence>MCQSLFLHLRRALLVPHSAVVLFWISLLLTMTIHAPFVNAKPRVEDVVAEFINPNFFHGKYPFEKMVIDPSTGRVYVGGVNNLYDIYSDTASLIVKAHAITGPEEDSKECPSRVPCMSAVRKTLHDSYTKGLAVYERNSKLIECSSLFQGRCRWRNLYNIDQREVIKESQQHIVANDNSSSTVIFVGTGTSADGTPSDVLYVASTYVPSGGPFRDDVPAVASRSLDQNHLFDVSVQGVGTGTEIRMHSGYREKYKIDYIGGFQSGKFAYFATRQSKHEDPEVSWFISKLVRVCTGDSHFWSYTEVPLECRKGEENFNLVTDVYLSKPGFNLASALRISTEEDVLYAVFVKGTGRKKDQLTSESALCVYPISQIEQVFLKNIELCFKGEVSKNLPWFTQSDRCSPTKYSSQEVICGKDVNSYIGGEAPIEVEPLLITKDAQFSAVATNTTRGSTVAFIGTHDGKLLKAVIENETSSFIYRSFDVGGGYPVLQDLELDGTGDHVFVLSPFSLSKIKVRQCGDASDCITCLNQRDPYCGWCILNNACVPEGECTKSIPSTQHDWLTYSSGRCPAIRSVDPDKMQITSAYYLNIELENLPITDGKLTCIFDFGNLSSPLTMFAEQDSDGEMRIRCPTPSLMRLPKIPPGLQSISAKLAISNSADGPPLASTTFTFYDCSSFSSCTSCVNSSFPCDWCIESDRCVAGIITESRCRSEHVINGVVRNVPQHRKGPDFCPHIVSTEPTIYVMSGKSQKISVHVKNAMDLMTDFKCQFKVEHSVHERLASKEGDVILCEIMKFEYFGQGFGNGTEIANFSVMWSSEGEQGGGHVLDNINNIHIVMYKCEMLASNCGMCLVVGSKEFDCGWCSNERKCLPQEKCPAVPNSEWLDR</sequence>
<evidence type="ECO:0000256" key="5">
    <source>
        <dbReference type="ARBA" id="ARBA00023180"/>
    </source>
</evidence>
<dbReference type="InterPro" id="IPR015943">
    <property type="entry name" value="WD40/YVTN_repeat-like_dom_sf"/>
</dbReference>
<comment type="caution">
    <text evidence="6">Lacks conserved residue(s) required for the propagation of feature annotation.</text>
</comment>
<dbReference type="Pfam" id="PF17960">
    <property type="entry name" value="TIG_plexin"/>
    <property type="match status" value="1"/>
</dbReference>